<evidence type="ECO:0000313" key="7">
    <source>
        <dbReference type="Proteomes" id="UP000317332"/>
    </source>
</evidence>
<reference evidence="6 7" key="1">
    <citation type="submission" date="2019-06" db="EMBL/GenBank/DDBJ databases">
        <title>Flavobacteriaceae Paucihalobacterium erythroidium CWB-1, complete genome.</title>
        <authorList>
            <person name="Wu S."/>
        </authorList>
    </citation>
    <scope>NUCLEOTIDE SEQUENCE [LARGE SCALE GENOMIC DNA]</scope>
    <source>
        <strain evidence="6 7">CWB-1</strain>
    </source>
</reference>
<feature type="transmembrane region" description="Helical" evidence="5">
    <location>
        <begin position="6"/>
        <end position="28"/>
    </location>
</feature>
<protein>
    <recommendedName>
        <fullName evidence="8">DoxX-like protein</fullName>
    </recommendedName>
</protein>
<feature type="transmembrane region" description="Helical" evidence="5">
    <location>
        <begin position="92"/>
        <end position="112"/>
    </location>
</feature>
<dbReference type="RefSeq" id="WP_140990172.1">
    <property type="nucleotide sequence ID" value="NZ_VHIQ01000004.1"/>
</dbReference>
<evidence type="ECO:0000256" key="2">
    <source>
        <dbReference type="ARBA" id="ARBA00022692"/>
    </source>
</evidence>
<dbReference type="Pfam" id="PF13564">
    <property type="entry name" value="DoxX_2"/>
    <property type="match status" value="1"/>
</dbReference>
<name>A0A506PLR2_9FLAO</name>
<proteinExistence type="predicted"/>
<comment type="caution">
    <text evidence="6">The sequence shown here is derived from an EMBL/GenBank/DDBJ whole genome shotgun (WGS) entry which is preliminary data.</text>
</comment>
<feature type="transmembrane region" description="Helical" evidence="5">
    <location>
        <begin position="67"/>
        <end position="85"/>
    </location>
</feature>
<keyword evidence="7" id="KW-1185">Reference proteome</keyword>
<evidence type="ECO:0000256" key="1">
    <source>
        <dbReference type="ARBA" id="ARBA00004141"/>
    </source>
</evidence>
<evidence type="ECO:0000256" key="5">
    <source>
        <dbReference type="SAM" id="Phobius"/>
    </source>
</evidence>
<dbReference type="Proteomes" id="UP000317332">
    <property type="component" value="Unassembled WGS sequence"/>
</dbReference>
<keyword evidence="2 5" id="KW-0812">Transmembrane</keyword>
<evidence type="ECO:0000313" key="6">
    <source>
        <dbReference type="EMBL" id="TPV33210.1"/>
    </source>
</evidence>
<dbReference type="EMBL" id="VHIQ01000004">
    <property type="protein sequence ID" value="TPV33210.1"/>
    <property type="molecule type" value="Genomic_DNA"/>
</dbReference>
<dbReference type="InterPro" id="IPR032808">
    <property type="entry name" value="DoxX"/>
</dbReference>
<dbReference type="OrthoDB" id="799482at2"/>
<feature type="transmembrane region" description="Helical" evidence="5">
    <location>
        <begin position="40"/>
        <end position="61"/>
    </location>
</feature>
<evidence type="ECO:0008006" key="8">
    <source>
        <dbReference type="Google" id="ProtNLM"/>
    </source>
</evidence>
<keyword evidence="4 5" id="KW-0472">Membrane</keyword>
<accession>A0A506PLR2</accession>
<comment type="subcellular location">
    <subcellularLocation>
        <location evidence="1">Membrane</location>
        <topology evidence="1">Multi-pass membrane protein</topology>
    </subcellularLocation>
</comment>
<evidence type="ECO:0000256" key="3">
    <source>
        <dbReference type="ARBA" id="ARBA00022989"/>
    </source>
</evidence>
<dbReference type="GO" id="GO:0016020">
    <property type="term" value="C:membrane"/>
    <property type="evidence" value="ECO:0007669"/>
    <property type="project" value="UniProtKB-SubCell"/>
</dbReference>
<dbReference type="AlphaFoldDB" id="A0A506PLR2"/>
<evidence type="ECO:0000256" key="4">
    <source>
        <dbReference type="ARBA" id="ARBA00023136"/>
    </source>
</evidence>
<keyword evidence="3 5" id="KW-1133">Transmembrane helix</keyword>
<sequence>MNLYTFCVFFSGLSFLGYGISYFTGTHMKSEFKRFQLEKLGLLVVILEISGGLGLIIGFWLSKPLVLAASGGLALLMLLGLIVRLRLNDSLWISLPALFFMCLNAYIFWVVLGI</sequence>
<gene>
    <name evidence="6" type="ORF">FJ651_08935</name>
</gene>
<organism evidence="6 7">
    <name type="scientific">Paucihalobacter ruber</name>
    <dbReference type="NCBI Taxonomy" id="2567861"/>
    <lineage>
        <taxon>Bacteria</taxon>
        <taxon>Pseudomonadati</taxon>
        <taxon>Bacteroidota</taxon>
        <taxon>Flavobacteriia</taxon>
        <taxon>Flavobacteriales</taxon>
        <taxon>Flavobacteriaceae</taxon>
        <taxon>Paucihalobacter</taxon>
    </lineage>
</organism>